<sequence>MKFVPKFELFHKALLKTNSLACNRRSNCFATSIQVRFEDRPPAAGEQFYTPCDRFNSDRQTGRSTVLKIWKIFKKIRLSPFDEFLLQDYIFPHRWSKCLQSRSPYFVLEIGRAEFWQRAGGNEPNLVICLPSIRGARGVLNAFTWVILGVAWPYSRVCLCPTVITGTSLIGKLRVHAGRVSHCQDAIPKVLSIFEAVAQQAFVCLKRINDCVAQLLFVQLTSAMMTKNEGTK</sequence>
<dbReference type="Proteomes" id="UP000054721">
    <property type="component" value="Unassembled WGS sequence"/>
</dbReference>
<gene>
    <name evidence="1" type="ORF">T02_4927</name>
</gene>
<organism evidence="1 2">
    <name type="scientific">Trichinella nativa</name>
    <dbReference type="NCBI Taxonomy" id="6335"/>
    <lineage>
        <taxon>Eukaryota</taxon>
        <taxon>Metazoa</taxon>
        <taxon>Ecdysozoa</taxon>
        <taxon>Nematoda</taxon>
        <taxon>Enoplea</taxon>
        <taxon>Dorylaimia</taxon>
        <taxon>Trichinellida</taxon>
        <taxon>Trichinellidae</taxon>
        <taxon>Trichinella</taxon>
    </lineage>
</organism>
<name>A0A0V1KPQ5_9BILA</name>
<proteinExistence type="predicted"/>
<protein>
    <submittedName>
        <fullName evidence="1">Uncharacterized protein</fullName>
    </submittedName>
</protein>
<reference evidence="1 2" key="1">
    <citation type="submission" date="2015-05" db="EMBL/GenBank/DDBJ databases">
        <title>Evolution of Trichinella species and genotypes.</title>
        <authorList>
            <person name="Korhonen P.K."/>
            <person name="Edoardo P."/>
            <person name="Giuseppe L.R."/>
            <person name="Gasser R.B."/>
        </authorList>
    </citation>
    <scope>NUCLEOTIDE SEQUENCE [LARGE SCALE GENOMIC DNA]</scope>
    <source>
        <strain evidence="1">ISS10</strain>
    </source>
</reference>
<evidence type="ECO:0000313" key="2">
    <source>
        <dbReference type="Proteomes" id="UP000054721"/>
    </source>
</evidence>
<comment type="caution">
    <text evidence="1">The sequence shown here is derived from an EMBL/GenBank/DDBJ whole genome shotgun (WGS) entry which is preliminary data.</text>
</comment>
<dbReference type="OrthoDB" id="10349573at2759"/>
<accession>A0A0V1KPQ5</accession>
<keyword evidence="2" id="KW-1185">Reference proteome</keyword>
<evidence type="ECO:0000313" key="1">
    <source>
        <dbReference type="EMBL" id="KRZ49248.1"/>
    </source>
</evidence>
<dbReference type="EMBL" id="JYDW01000324">
    <property type="protein sequence ID" value="KRZ49248.1"/>
    <property type="molecule type" value="Genomic_DNA"/>
</dbReference>
<dbReference type="AlphaFoldDB" id="A0A0V1KPQ5"/>